<dbReference type="InterPro" id="IPR042095">
    <property type="entry name" value="SUMF_sf"/>
</dbReference>
<dbReference type="SUPFAM" id="SSF56436">
    <property type="entry name" value="C-type lectin-like"/>
    <property type="match status" value="1"/>
</dbReference>
<comment type="pathway">
    <text evidence="3 4">Amino-acid biosynthesis; ergothioneine biosynthesis.</text>
</comment>
<name>A0A8J3XVQ2_9ACTN</name>
<dbReference type="HAMAP" id="MF_02035">
    <property type="entry name" value="EgtB"/>
    <property type="match status" value="1"/>
</dbReference>
<dbReference type="AlphaFoldDB" id="A0A8J3XVQ2"/>
<feature type="binding site" evidence="4">
    <location>
        <position position="420"/>
    </location>
    <ligand>
        <name>gamma-L-glutamyl-L-cysteine</name>
        <dbReference type="ChEBI" id="CHEBI:58173"/>
    </ligand>
</feature>
<sequence>MSHPSQVTDVAALKEKIAAELAAVRHRSLAYTDADDELLMRQHSPLMSPLVWDLAHVGNYEELWILREVGGITPLRPEIDELYDAFKHPRSGRPSLPLLGPDEARKYIAGVRGMALDVLDRMDLAHPDPLRAGGFVFGLVMQHEHQHGETMLATLQLSREPGLVQEGDLPPGRSPGLAAAPEVHIPEGIFVMGAGANPWAYDNERPAHRRHLCGYWIDRYPVSNAAYAAFAEDGGYENSRWWTPQGWEWVQSKGISAPLFWTEDGGDWWRLRFGREEPVPPDEPVQHVSWYEADAYARWAGKRLPTEAEWEKACGERTYPWGDAEPSLDQANLAHRAARPAPIGAFPSGASPYGVEQLVGDVWEWTDSWFQPYPGYRSFPYKEYSEVFFGEEYRVLRGGSWATHPSAIRATFRNWDLPIRRQIFSGFRCARSED</sequence>
<dbReference type="PANTHER" id="PTHR23150">
    <property type="entry name" value="SULFATASE MODIFYING FACTOR 1, 2"/>
    <property type="match status" value="1"/>
</dbReference>
<comment type="function">
    <text evidence="4">Catalyzes the oxidative sulfurization of hercynine (N-alpha,N-alpha,N-alpha-trimethyl-L-histidine) into hercynyl-gamma-L-glutamyl-L-cysteine sulfoxide, a step in the biosynthesis pathway of ergothioneine.</text>
</comment>
<keyword evidence="2 4" id="KW-0408">Iron</keyword>
<accession>A0A8J3XVQ2</accession>
<dbReference type="Proteomes" id="UP000605992">
    <property type="component" value="Unassembled WGS sequence"/>
</dbReference>
<keyword evidence="4" id="KW-0479">Metal-binding</keyword>
<dbReference type="SUPFAM" id="SSF109854">
    <property type="entry name" value="DinB/YfiT-like putative metalloenzymes"/>
    <property type="match status" value="1"/>
</dbReference>
<dbReference type="InterPro" id="IPR016187">
    <property type="entry name" value="CTDL_fold"/>
</dbReference>
<feature type="binding site" evidence="4">
    <location>
        <position position="416"/>
    </location>
    <ligand>
        <name>gamma-L-glutamyl-L-cysteine</name>
        <dbReference type="ChEBI" id="CHEBI:58173"/>
    </ligand>
</feature>
<evidence type="ECO:0000256" key="4">
    <source>
        <dbReference type="HAMAP-Rule" id="MF_02035"/>
    </source>
</evidence>
<dbReference type="Pfam" id="PF03781">
    <property type="entry name" value="FGE-sulfatase"/>
    <property type="match status" value="1"/>
</dbReference>
<dbReference type="InterPro" id="IPR024775">
    <property type="entry name" value="DinB-like"/>
</dbReference>
<keyword evidence="1 4" id="KW-0560">Oxidoreductase</keyword>
<comment type="similarity">
    <text evidence="4">Belongs to the EgtB family.</text>
</comment>
<dbReference type="Pfam" id="PF12867">
    <property type="entry name" value="DinB_2"/>
    <property type="match status" value="1"/>
</dbReference>
<reference evidence="7" key="1">
    <citation type="submission" date="2021-01" db="EMBL/GenBank/DDBJ databases">
        <title>Whole genome shotgun sequence of Planotetraspora thailandica NBRC 104271.</title>
        <authorList>
            <person name="Komaki H."/>
            <person name="Tamura T."/>
        </authorList>
    </citation>
    <scope>NUCLEOTIDE SEQUENCE</scope>
    <source>
        <strain evidence="7">NBRC 104271</strain>
    </source>
</reference>
<dbReference type="GO" id="GO:0005506">
    <property type="term" value="F:iron ion binding"/>
    <property type="evidence" value="ECO:0007669"/>
    <property type="project" value="UniProtKB-UniRule"/>
</dbReference>
<dbReference type="PANTHER" id="PTHR23150:SF36">
    <property type="entry name" value="HERCYNINE OXYGENASE"/>
    <property type="match status" value="1"/>
</dbReference>
<dbReference type="InterPro" id="IPR032890">
    <property type="entry name" value="EgtB_Actinobacteria"/>
</dbReference>
<dbReference type="UniPathway" id="UPA01014"/>
<feature type="domain" description="DinB-like" evidence="6">
    <location>
        <begin position="21"/>
        <end position="151"/>
    </location>
</feature>
<dbReference type="GO" id="GO:0044875">
    <property type="term" value="F:gamma-glutamyl hercynylcysteine sulfoxide synthase activity"/>
    <property type="evidence" value="ECO:0007669"/>
    <property type="project" value="UniProtKB-EC"/>
</dbReference>
<dbReference type="InterPro" id="IPR034660">
    <property type="entry name" value="DinB/YfiT-like"/>
</dbReference>
<comment type="caution">
    <text evidence="7">The sequence shown here is derived from an EMBL/GenBank/DDBJ whole genome shotgun (WGS) entry which is preliminary data.</text>
</comment>
<evidence type="ECO:0000256" key="3">
    <source>
        <dbReference type="ARBA" id="ARBA00037882"/>
    </source>
</evidence>
<evidence type="ECO:0000256" key="1">
    <source>
        <dbReference type="ARBA" id="ARBA00023002"/>
    </source>
</evidence>
<gene>
    <name evidence="7" type="primary">egtB_1</name>
    <name evidence="4" type="synonym">egtB</name>
    <name evidence="7" type="ORF">Pth03_51710</name>
</gene>
<feature type="binding site" evidence="4">
    <location>
        <begin position="90"/>
        <end position="93"/>
    </location>
    <ligand>
        <name>gamma-L-glutamyl-L-cysteine</name>
        <dbReference type="ChEBI" id="CHEBI:58173"/>
    </ligand>
</feature>
<feature type="binding site" evidence="4">
    <location>
        <position position="147"/>
    </location>
    <ligand>
        <name>Fe cation</name>
        <dbReference type="ChEBI" id="CHEBI:24875"/>
    </ligand>
</feature>
<comment type="catalytic activity">
    <reaction evidence="4">
        <text>gamma-L-glutamyl-L-cysteine + hercynine + O2 = gamma-L-glutamyl-hercynylcysteine S-oxide + H2O</text>
        <dbReference type="Rhea" id="RHEA:42672"/>
        <dbReference type="ChEBI" id="CHEBI:15377"/>
        <dbReference type="ChEBI" id="CHEBI:15379"/>
        <dbReference type="ChEBI" id="CHEBI:15781"/>
        <dbReference type="ChEBI" id="CHEBI:58173"/>
        <dbReference type="ChEBI" id="CHEBI:82703"/>
        <dbReference type="EC" id="1.14.99.50"/>
    </reaction>
</comment>
<dbReference type="Gene3D" id="3.90.1580.10">
    <property type="entry name" value="paralog of FGE (formylglycine-generating enzyme)"/>
    <property type="match status" value="1"/>
</dbReference>
<evidence type="ECO:0000259" key="6">
    <source>
        <dbReference type="Pfam" id="PF12867"/>
    </source>
</evidence>
<dbReference type="EC" id="1.14.99.50" evidence="4"/>
<dbReference type="EMBL" id="BOOR01000039">
    <property type="protein sequence ID" value="GII56782.1"/>
    <property type="molecule type" value="Genomic_DNA"/>
</dbReference>
<protein>
    <recommendedName>
        <fullName evidence="4">Hercynine oxygenase</fullName>
        <ecNumber evidence="4">1.14.99.50</ecNumber>
    </recommendedName>
    <alternativeName>
        <fullName evidence="4">Gamma-glutamyl hercynylcysteine S-oxide synthase</fullName>
    </alternativeName>
</protein>
<feature type="binding site" evidence="4">
    <location>
        <position position="143"/>
    </location>
    <ligand>
        <name>Fe cation</name>
        <dbReference type="ChEBI" id="CHEBI:24875"/>
    </ligand>
</feature>
<evidence type="ECO:0000313" key="8">
    <source>
        <dbReference type="Proteomes" id="UP000605992"/>
    </source>
</evidence>
<feature type="domain" description="Sulfatase-modifying factor enzyme-like" evidence="5">
    <location>
        <begin position="182"/>
        <end position="431"/>
    </location>
</feature>
<organism evidence="7 8">
    <name type="scientific">Planotetraspora thailandica</name>
    <dbReference type="NCBI Taxonomy" id="487172"/>
    <lineage>
        <taxon>Bacteria</taxon>
        <taxon>Bacillati</taxon>
        <taxon>Actinomycetota</taxon>
        <taxon>Actinomycetes</taxon>
        <taxon>Streptosporangiales</taxon>
        <taxon>Streptosporangiaceae</taxon>
        <taxon>Planotetraspora</taxon>
    </lineage>
</organism>
<feature type="binding site" evidence="4">
    <location>
        <position position="56"/>
    </location>
    <ligand>
        <name>Fe cation</name>
        <dbReference type="ChEBI" id="CHEBI:24875"/>
    </ligand>
</feature>
<dbReference type="NCBIfam" id="TIGR03440">
    <property type="entry name" value="egtB_TIGR03440"/>
    <property type="match status" value="1"/>
</dbReference>
<dbReference type="InterPro" id="IPR005532">
    <property type="entry name" value="SUMF_dom"/>
</dbReference>
<dbReference type="RefSeq" id="WP_239119355.1">
    <property type="nucleotide sequence ID" value="NZ_BOOR01000039.1"/>
</dbReference>
<evidence type="ECO:0000259" key="5">
    <source>
        <dbReference type="Pfam" id="PF03781"/>
    </source>
</evidence>
<dbReference type="InterPro" id="IPR051043">
    <property type="entry name" value="Sulfatase_Mod_Factor_Kinase"/>
</dbReference>
<proteinExistence type="inferred from homology"/>
<evidence type="ECO:0000256" key="2">
    <source>
        <dbReference type="ARBA" id="ARBA00023004"/>
    </source>
</evidence>
<keyword evidence="4" id="KW-0503">Monooxygenase</keyword>
<evidence type="ECO:0000313" key="7">
    <source>
        <dbReference type="EMBL" id="GII56782.1"/>
    </source>
</evidence>
<dbReference type="InterPro" id="IPR017806">
    <property type="entry name" value="EgtB"/>
</dbReference>
<comment type="cofactor">
    <cofactor evidence="4">
        <name>Fe(2+)</name>
        <dbReference type="ChEBI" id="CHEBI:29033"/>
    </cofactor>
</comment>
<keyword evidence="8" id="KW-1185">Reference proteome</keyword>